<dbReference type="SMART" id="SM00837">
    <property type="entry name" value="DPBB_1"/>
    <property type="match status" value="1"/>
</dbReference>
<dbReference type="Pfam" id="PF03330">
    <property type="entry name" value="DPBB_1"/>
    <property type="match status" value="1"/>
</dbReference>
<dbReference type="FunFam" id="2.40.40.10:FF:000005">
    <property type="entry name" value="Barwin-related endoglucanase"/>
    <property type="match status" value="1"/>
</dbReference>
<evidence type="ECO:0000256" key="2">
    <source>
        <dbReference type="ARBA" id="ARBA00022525"/>
    </source>
</evidence>
<evidence type="ECO:0000313" key="6">
    <source>
        <dbReference type="EMBL" id="CAL1353016.1"/>
    </source>
</evidence>
<dbReference type="EMBL" id="OZ034813">
    <property type="protein sequence ID" value="CAL1353016.1"/>
    <property type="molecule type" value="Genomic_DNA"/>
</dbReference>
<dbReference type="PROSITE" id="PS50842">
    <property type="entry name" value="EXPANSIN_EG45"/>
    <property type="match status" value="1"/>
</dbReference>
<comment type="subcellular location">
    <subcellularLocation>
        <location evidence="1">Secreted</location>
    </subcellularLocation>
</comment>
<dbReference type="GO" id="GO:0048046">
    <property type="term" value="C:apoplast"/>
    <property type="evidence" value="ECO:0007669"/>
    <property type="project" value="InterPro"/>
</dbReference>
<feature type="domain" description="Expansin-like EG45" evidence="5">
    <location>
        <begin position="27"/>
        <end position="142"/>
    </location>
</feature>
<feature type="chain" id="PRO_5043662639" description="Expansin-like EG45 domain-containing protein" evidence="4">
    <location>
        <begin position="29"/>
        <end position="142"/>
    </location>
</feature>
<feature type="signal peptide" evidence="4">
    <location>
        <begin position="1"/>
        <end position="28"/>
    </location>
</feature>
<dbReference type="AlphaFoldDB" id="A0AAV2CAW3"/>
<protein>
    <recommendedName>
        <fullName evidence="5">Expansin-like EG45 domain-containing protein</fullName>
    </recommendedName>
</protein>
<dbReference type="Proteomes" id="UP001497516">
    <property type="component" value="Chromosome 1"/>
</dbReference>
<keyword evidence="2" id="KW-0964">Secreted</keyword>
<evidence type="ECO:0000256" key="3">
    <source>
        <dbReference type="ARBA" id="ARBA00022729"/>
    </source>
</evidence>
<dbReference type="InterPro" id="IPR044206">
    <property type="entry name" value="EGC1/2"/>
</dbReference>
<dbReference type="GO" id="GO:0009627">
    <property type="term" value="P:systemic acquired resistance"/>
    <property type="evidence" value="ECO:0007669"/>
    <property type="project" value="InterPro"/>
</dbReference>
<accession>A0AAV2CAW3</accession>
<evidence type="ECO:0000256" key="4">
    <source>
        <dbReference type="SAM" id="SignalP"/>
    </source>
</evidence>
<organism evidence="6 7">
    <name type="scientific">Linum trigynum</name>
    <dbReference type="NCBI Taxonomy" id="586398"/>
    <lineage>
        <taxon>Eukaryota</taxon>
        <taxon>Viridiplantae</taxon>
        <taxon>Streptophyta</taxon>
        <taxon>Embryophyta</taxon>
        <taxon>Tracheophyta</taxon>
        <taxon>Spermatophyta</taxon>
        <taxon>Magnoliopsida</taxon>
        <taxon>eudicotyledons</taxon>
        <taxon>Gunneridae</taxon>
        <taxon>Pentapetalae</taxon>
        <taxon>rosids</taxon>
        <taxon>fabids</taxon>
        <taxon>Malpighiales</taxon>
        <taxon>Linaceae</taxon>
        <taxon>Linum</taxon>
    </lineage>
</organism>
<dbReference type="Gene3D" id="2.40.40.10">
    <property type="entry name" value="RlpA-like domain"/>
    <property type="match status" value="1"/>
</dbReference>
<sequence>MTAARHSMAGVLVAVAVFCLFSGHPCAGETGTATFYTPPYIPSACYGYVEQSEFLAAASEDLPWNGGGACGKKYKVTCLSGTNLGVDVPCKEGRSVTVTIVDLCPAGCRGTIDLSAASFAEIADPDEGKINISYEEYATYID</sequence>
<reference evidence="6 7" key="1">
    <citation type="submission" date="2024-04" db="EMBL/GenBank/DDBJ databases">
        <authorList>
            <person name="Fracassetti M."/>
        </authorList>
    </citation>
    <scope>NUCLEOTIDE SEQUENCE [LARGE SCALE GENOMIC DNA]</scope>
</reference>
<dbReference type="CDD" id="cd22269">
    <property type="entry name" value="DPBB_EG45-like"/>
    <property type="match status" value="1"/>
</dbReference>
<gene>
    <name evidence="6" type="ORF">LTRI10_LOCUS945</name>
</gene>
<dbReference type="InterPro" id="IPR009009">
    <property type="entry name" value="RlpA-like_DPBB"/>
</dbReference>
<dbReference type="SUPFAM" id="SSF50685">
    <property type="entry name" value="Barwin-like endoglucanases"/>
    <property type="match status" value="1"/>
</dbReference>
<evidence type="ECO:0000259" key="5">
    <source>
        <dbReference type="PROSITE" id="PS50842"/>
    </source>
</evidence>
<dbReference type="PANTHER" id="PTHR47295">
    <property type="entry name" value="EG45-LIKE DOMAIN CONTAINING PROTEIN 1-RELATED"/>
    <property type="match status" value="1"/>
</dbReference>
<evidence type="ECO:0000256" key="1">
    <source>
        <dbReference type="ARBA" id="ARBA00004613"/>
    </source>
</evidence>
<dbReference type="InterPro" id="IPR036908">
    <property type="entry name" value="RlpA-like_sf"/>
</dbReference>
<name>A0AAV2CAW3_9ROSI</name>
<keyword evidence="3 4" id="KW-0732">Signal</keyword>
<evidence type="ECO:0000313" key="7">
    <source>
        <dbReference type="Proteomes" id="UP001497516"/>
    </source>
</evidence>
<proteinExistence type="predicted"/>
<dbReference type="InterPro" id="IPR007112">
    <property type="entry name" value="Expansin/allergen_DPBB_dom"/>
</dbReference>
<dbReference type="PANTHER" id="PTHR47295:SF2">
    <property type="entry name" value="EG45-LIKE DOMAIN CONTAINING PROTEIN 1-RELATED"/>
    <property type="match status" value="1"/>
</dbReference>
<keyword evidence="7" id="KW-1185">Reference proteome</keyword>